<proteinExistence type="predicted"/>
<reference evidence="1 2" key="1">
    <citation type="submission" date="2019-06" db="EMBL/GenBank/DDBJ databases">
        <title>Genomic Encyclopedia of Type Strains, Phase IV (KMG-V): Genome sequencing to study the core and pangenomes of soil and plant-associated prokaryotes.</title>
        <authorList>
            <person name="Whitman W."/>
        </authorList>
    </citation>
    <scope>NUCLEOTIDE SEQUENCE [LARGE SCALE GENOMIC DNA]</scope>
    <source>
        <strain evidence="1 2">BR 10355</strain>
    </source>
</reference>
<sequence>MGRASTAPDASKTQIAAESARLKPILIAALRPHCRECPLARTKTFSRTISRSPDLLFARSEGQLLREIAATLPRASQSGCLELDSTPRPQHSYSADPEHHVVATQHHRTSRNDANDISNRLWANKAFAWSASSIEMTPARIASKKMPGVVNMRRSPNRLIASRRNTLFSSHAISMLRVTATASDAASPLPMIADSSANKLRL</sequence>
<accession>A0A560L1Y1</accession>
<dbReference type="Proteomes" id="UP000321304">
    <property type="component" value="Unassembled WGS sequence"/>
</dbReference>
<protein>
    <submittedName>
        <fullName evidence="1">Uncharacterized protein</fullName>
    </submittedName>
</protein>
<dbReference type="AlphaFoldDB" id="A0A560L1Y1"/>
<evidence type="ECO:0000313" key="1">
    <source>
        <dbReference type="EMBL" id="TWB89415.1"/>
    </source>
</evidence>
<organism evidence="1 2">
    <name type="scientific">Bradyrhizobium macuxiense</name>
    <dbReference type="NCBI Taxonomy" id="1755647"/>
    <lineage>
        <taxon>Bacteria</taxon>
        <taxon>Pseudomonadati</taxon>
        <taxon>Pseudomonadota</taxon>
        <taxon>Alphaproteobacteria</taxon>
        <taxon>Hyphomicrobiales</taxon>
        <taxon>Nitrobacteraceae</taxon>
        <taxon>Bradyrhizobium</taxon>
    </lineage>
</organism>
<keyword evidence="2" id="KW-1185">Reference proteome</keyword>
<evidence type="ECO:0000313" key="2">
    <source>
        <dbReference type="Proteomes" id="UP000321304"/>
    </source>
</evidence>
<comment type="caution">
    <text evidence="1">The sequence shown here is derived from an EMBL/GenBank/DDBJ whole genome shotgun (WGS) entry which is preliminary data.</text>
</comment>
<name>A0A560L1Y1_9BRAD</name>
<gene>
    <name evidence="1" type="ORF">FBZ93_116132</name>
</gene>
<dbReference type="EMBL" id="VITY01000016">
    <property type="protein sequence ID" value="TWB89415.1"/>
    <property type="molecule type" value="Genomic_DNA"/>
</dbReference>